<keyword evidence="2" id="KW-1185">Reference proteome</keyword>
<reference evidence="1 2" key="1">
    <citation type="submission" date="2017-07" db="EMBL/GenBank/DDBJ databases">
        <authorList>
            <person name="Sun Z.S."/>
            <person name="Albrecht U."/>
            <person name="Echele G."/>
            <person name="Lee C.C."/>
        </authorList>
    </citation>
    <scope>NUCLEOTIDE SEQUENCE [LARGE SCALE GENOMIC DNA]</scope>
    <source>
        <strain evidence="2">type strain: KCTC 22618</strain>
    </source>
</reference>
<dbReference type="Proteomes" id="UP000215214">
    <property type="component" value="Chromosome TJEJU"/>
</dbReference>
<sequence length="115" mass="13098">MKSIKYYLLIILIGFCFSCKNGTTIHVINESGKTLENISIETGFSSELLEKINEGESQSFFIDFNELKTKTDGIMMLKTDETYSNQIYSFGYYSKGIPPNKDITVILKKDTVEIK</sequence>
<dbReference type="OrthoDB" id="1179573at2"/>
<proteinExistence type="predicted"/>
<gene>
    <name evidence="1" type="ORF">TJEJU_3709</name>
</gene>
<evidence type="ECO:0008006" key="3">
    <source>
        <dbReference type="Google" id="ProtNLM"/>
    </source>
</evidence>
<name>A0A238UDS4_9FLAO</name>
<evidence type="ECO:0000313" key="1">
    <source>
        <dbReference type="EMBL" id="SNR17347.1"/>
    </source>
</evidence>
<dbReference type="KEGG" id="tje:TJEJU_3709"/>
<dbReference type="AlphaFoldDB" id="A0A238UDS4"/>
<protein>
    <recommendedName>
        <fullName evidence="3">Lipoprotein</fullName>
    </recommendedName>
</protein>
<dbReference type="RefSeq" id="WP_095074465.1">
    <property type="nucleotide sequence ID" value="NZ_LT899436.1"/>
</dbReference>
<organism evidence="1 2">
    <name type="scientific">Tenacibaculum jejuense</name>
    <dbReference type="NCBI Taxonomy" id="584609"/>
    <lineage>
        <taxon>Bacteria</taxon>
        <taxon>Pseudomonadati</taxon>
        <taxon>Bacteroidota</taxon>
        <taxon>Flavobacteriia</taxon>
        <taxon>Flavobacteriales</taxon>
        <taxon>Flavobacteriaceae</taxon>
        <taxon>Tenacibaculum</taxon>
    </lineage>
</organism>
<accession>A0A238UDS4</accession>
<dbReference type="EMBL" id="LT899436">
    <property type="protein sequence ID" value="SNR17347.1"/>
    <property type="molecule type" value="Genomic_DNA"/>
</dbReference>
<evidence type="ECO:0000313" key="2">
    <source>
        <dbReference type="Proteomes" id="UP000215214"/>
    </source>
</evidence>